<protein>
    <submittedName>
        <fullName evidence="2">ABC transporter permease</fullName>
    </submittedName>
</protein>
<proteinExistence type="predicted"/>
<comment type="caution">
    <text evidence="2">The sequence shown here is derived from an EMBL/GenBank/DDBJ whole genome shotgun (WGS) entry which is preliminary data.</text>
</comment>
<feature type="transmembrane region" description="Helical" evidence="1">
    <location>
        <begin position="227"/>
        <end position="250"/>
    </location>
</feature>
<organism evidence="2 3">
    <name type="scientific">Nocardia pulmonis</name>
    <dbReference type="NCBI Taxonomy" id="2951408"/>
    <lineage>
        <taxon>Bacteria</taxon>
        <taxon>Bacillati</taxon>
        <taxon>Actinomycetota</taxon>
        <taxon>Actinomycetes</taxon>
        <taxon>Mycobacteriales</taxon>
        <taxon>Nocardiaceae</taxon>
        <taxon>Nocardia</taxon>
    </lineage>
</organism>
<evidence type="ECO:0000256" key="1">
    <source>
        <dbReference type="SAM" id="Phobius"/>
    </source>
</evidence>
<dbReference type="Proteomes" id="UP001139157">
    <property type="component" value="Unassembled WGS sequence"/>
</dbReference>
<dbReference type="AlphaFoldDB" id="A0A9X2E5H2"/>
<keyword evidence="3" id="KW-1185">Reference proteome</keyword>
<dbReference type="RefSeq" id="WP_251911199.1">
    <property type="nucleotide sequence ID" value="NZ_JAMRXG010000004.1"/>
</dbReference>
<dbReference type="Pfam" id="PF02405">
    <property type="entry name" value="MlaE"/>
    <property type="match status" value="1"/>
</dbReference>
<keyword evidence="1" id="KW-0472">Membrane</keyword>
<dbReference type="GO" id="GO:0043190">
    <property type="term" value="C:ATP-binding cassette (ABC) transporter complex"/>
    <property type="evidence" value="ECO:0007669"/>
    <property type="project" value="InterPro"/>
</dbReference>
<feature type="transmembrane region" description="Helical" evidence="1">
    <location>
        <begin position="262"/>
        <end position="281"/>
    </location>
</feature>
<accession>A0A9X2E5H2</accession>
<evidence type="ECO:0000313" key="3">
    <source>
        <dbReference type="Proteomes" id="UP001139157"/>
    </source>
</evidence>
<dbReference type="GO" id="GO:0005548">
    <property type="term" value="F:phospholipid transporter activity"/>
    <property type="evidence" value="ECO:0007669"/>
    <property type="project" value="TreeGrafter"/>
</dbReference>
<dbReference type="EMBL" id="JAMRXG010000004">
    <property type="protein sequence ID" value="MCM6774006.1"/>
    <property type="molecule type" value="Genomic_DNA"/>
</dbReference>
<dbReference type="PANTHER" id="PTHR30188:SF4">
    <property type="entry name" value="PROTEIN TRIGALACTOSYLDIACYLGLYCEROL 1, CHLOROPLASTIC"/>
    <property type="match status" value="1"/>
</dbReference>
<dbReference type="InterPro" id="IPR030802">
    <property type="entry name" value="Permease_MalE"/>
</dbReference>
<keyword evidence="1" id="KW-1133">Transmembrane helix</keyword>
<name>A0A9X2E5H2_9NOCA</name>
<evidence type="ECO:0000313" key="2">
    <source>
        <dbReference type="EMBL" id="MCM6774006.1"/>
    </source>
</evidence>
<sequence length="294" mass="30313">MTAAQRDRAPEVGPHTGSDPISLRQRAFELAWYFVTAGFAFVEACGRTVSMLIAAARWTVVDIVGLRFSWAEFVTQAWFMVRVSAPPAVFISIPFGVTTIIQVSGLTTQIGATSVAGAAGGLGIIGQAAPMVAALLLGGAAGSAIASDLGARTIREEIDAMRVMGLDPTRRLVAPRLAAMVAVAPLLCILVMIVGISTTFVINVTVMHGAPGSFLLSLSAFSSSLDVAIALGKAVVFGVAVVAVACYCGLTARGGPRGVANAVNAAVVVGMVTAFLLNLLMTQLLSMFHPPRIG</sequence>
<feature type="transmembrane region" description="Helical" evidence="1">
    <location>
        <begin position="177"/>
        <end position="207"/>
    </location>
</feature>
<reference evidence="2" key="1">
    <citation type="submission" date="2022-06" db="EMBL/GenBank/DDBJ databases">
        <title>Novel species in genus nocardia.</title>
        <authorList>
            <person name="Li F."/>
        </authorList>
    </citation>
    <scope>NUCLEOTIDE SEQUENCE</scope>
    <source>
        <strain evidence="2">CDC141</strain>
    </source>
</reference>
<keyword evidence="1" id="KW-0812">Transmembrane</keyword>
<gene>
    <name evidence="2" type="ORF">NDR86_11030</name>
</gene>
<dbReference type="PANTHER" id="PTHR30188">
    <property type="entry name" value="ABC TRANSPORTER PERMEASE PROTEIN-RELATED"/>
    <property type="match status" value="1"/>
</dbReference>